<gene>
    <name evidence="9" type="ORF">P7K49_025418</name>
</gene>
<comment type="caution">
    <text evidence="9">The sequence shown here is derived from an EMBL/GenBank/DDBJ whole genome shotgun (WGS) entry which is preliminary data.</text>
</comment>
<sequence length="211" mass="22331">MAQTYRFLNQQIPEPPDTRCILDPQDNPELSLTLVWALRCCCFGIIYCCFGHCYFKALMFLSGLLSPALVILLLFHKEQVLETQLSLEVSTSITLGPGLFCSLVTMVVCSVGLFLIGLLLGLKLNAGLCQVLNPSISHFHWVLAGGTGGAGTAGSLVHASVARSIHSSGHDSAGCYGAGDLCRLLPGEAGTEKLAGPMLAGTSSLAFFLLV</sequence>
<dbReference type="PANTHER" id="PTHR31247">
    <property type="entry name" value="TRANSMEMBRANE PROTEIN 198 FAMILY MEMBER"/>
    <property type="match status" value="1"/>
</dbReference>
<keyword evidence="10" id="KW-1185">Reference proteome</keyword>
<accession>A0ABQ9UHU6</accession>
<organism evidence="9 10">
    <name type="scientific">Saguinus oedipus</name>
    <name type="common">Cotton-top tamarin</name>
    <name type="synonym">Oedipomidas oedipus</name>
    <dbReference type="NCBI Taxonomy" id="9490"/>
    <lineage>
        <taxon>Eukaryota</taxon>
        <taxon>Metazoa</taxon>
        <taxon>Chordata</taxon>
        <taxon>Craniata</taxon>
        <taxon>Vertebrata</taxon>
        <taxon>Euteleostomi</taxon>
        <taxon>Mammalia</taxon>
        <taxon>Eutheria</taxon>
        <taxon>Euarchontoglires</taxon>
        <taxon>Primates</taxon>
        <taxon>Haplorrhini</taxon>
        <taxon>Platyrrhini</taxon>
        <taxon>Cebidae</taxon>
        <taxon>Callitrichinae</taxon>
        <taxon>Saguinus</taxon>
    </lineage>
</organism>
<comment type="similarity">
    <text evidence="2">Belongs to the TMEM198 family.</text>
</comment>
<evidence type="ECO:0000256" key="1">
    <source>
        <dbReference type="ARBA" id="ARBA00004141"/>
    </source>
</evidence>
<evidence type="ECO:0000256" key="4">
    <source>
        <dbReference type="ARBA" id="ARBA00022989"/>
    </source>
</evidence>
<name>A0ABQ9UHU6_SAGOE</name>
<feature type="transmembrane region" description="Helical" evidence="7">
    <location>
        <begin position="57"/>
        <end position="75"/>
    </location>
</feature>
<keyword evidence="3 7" id="KW-0812">Transmembrane</keyword>
<keyword evidence="5 7" id="KW-0472">Membrane</keyword>
<evidence type="ECO:0000256" key="2">
    <source>
        <dbReference type="ARBA" id="ARBA00006244"/>
    </source>
</evidence>
<evidence type="ECO:0000259" key="8">
    <source>
        <dbReference type="Pfam" id="PF13886"/>
    </source>
</evidence>
<evidence type="ECO:0000256" key="5">
    <source>
        <dbReference type="ARBA" id="ARBA00023136"/>
    </source>
</evidence>
<dbReference type="PANTHER" id="PTHR31247:SF8">
    <property type="entry name" value="TRANSMEMBRANE PROTEIN 198B"/>
    <property type="match status" value="1"/>
</dbReference>
<proteinExistence type="inferred from homology"/>
<keyword evidence="4 7" id="KW-1133">Transmembrane helix</keyword>
<reference evidence="9 10" key="1">
    <citation type="submission" date="2023-05" db="EMBL/GenBank/DDBJ databases">
        <title>B98-5 Cell Line De Novo Hybrid Assembly: An Optical Mapping Approach.</title>
        <authorList>
            <person name="Kananen K."/>
            <person name="Auerbach J.A."/>
            <person name="Kautto E."/>
            <person name="Blachly J.S."/>
        </authorList>
    </citation>
    <scope>NUCLEOTIDE SEQUENCE [LARGE SCALE GENOMIC DNA]</scope>
    <source>
        <strain evidence="9">B95-8</strain>
        <tissue evidence="9">Cell line</tissue>
    </source>
</reference>
<feature type="transmembrane region" description="Helical" evidence="7">
    <location>
        <begin position="95"/>
        <end position="120"/>
    </location>
</feature>
<comment type="subcellular location">
    <subcellularLocation>
        <location evidence="1">Membrane</location>
        <topology evidence="1">Multi-pass membrane protein</topology>
    </subcellularLocation>
</comment>
<dbReference type="Proteomes" id="UP001266305">
    <property type="component" value="Unassembled WGS sequence"/>
</dbReference>
<dbReference type="Pfam" id="PF13886">
    <property type="entry name" value="TM7S3_TM198"/>
    <property type="match status" value="1"/>
</dbReference>
<protein>
    <recommendedName>
        <fullName evidence="6">Transmembrane protein 198</fullName>
    </recommendedName>
</protein>
<evidence type="ECO:0000256" key="6">
    <source>
        <dbReference type="ARBA" id="ARBA00049737"/>
    </source>
</evidence>
<dbReference type="EMBL" id="JASSZA010000012">
    <property type="protein sequence ID" value="KAK2096384.1"/>
    <property type="molecule type" value="Genomic_DNA"/>
</dbReference>
<evidence type="ECO:0000313" key="9">
    <source>
        <dbReference type="EMBL" id="KAK2096384.1"/>
    </source>
</evidence>
<dbReference type="InterPro" id="IPR040236">
    <property type="entry name" value="TMEM198"/>
</dbReference>
<evidence type="ECO:0000313" key="10">
    <source>
        <dbReference type="Proteomes" id="UP001266305"/>
    </source>
</evidence>
<dbReference type="InterPro" id="IPR025256">
    <property type="entry name" value="TM7S3/TM198-like_dom"/>
</dbReference>
<feature type="domain" description="TM7S3/TM198-like" evidence="8">
    <location>
        <begin position="40"/>
        <end position="132"/>
    </location>
</feature>
<evidence type="ECO:0000256" key="3">
    <source>
        <dbReference type="ARBA" id="ARBA00022692"/>
    </source>
</evidence>
<evidence type="ECO:0000256" key="7">
    <source>
        <dbReference type="SAM" id="Phobius"/>
    </source>
</evidence>